<proteinExistence type="predicted"/>
<gene>
    <name evidence="2" type="ORF">GGE06_002651</name>
</gene>
<reference evidence="2 3" key="1">
    <citation type="submission" date="2020-08" db="EMBL/GenBank/DDBJ databases">
        <title>Genomic Encyclopedia of Type Strains, Phase III (KMG-III): the genomes of soil and plant-associated and newly described type strains.</title>
        <authorList>
            <person name="Whitman W."/>
        </authorList>
    </citation>
    <scope>NUCLEOTIDE SEQUENCE [LARGE SCALE GENOMIC DNA]</scope>
    <source>
        <strain evidence="2 3">SFB5A</strain>
    </source>
</reference>
<dbReference type="Proteomes" id="UP000582643">
    <property type="component" value="Unassembled WGS sequence"/>
</dbReference>
<dbReference type="AlphaFoldDB" id="A0A7W7TYJ6"/>
<comment type="caution">
    <text evidence="2">The sequence shown here is derived from an EMBL/GenBank/DDBJ whole genome shotgun (WGS) entry which is preliminary data.</text>
</comment>
<protein>
    <submittedName>
        <fullName evidence="2">Uncharacterized protein</fullName>
    </submittedName>
</protein>
<accession>A0A7W7TYJ6</accession>
<name>A0A7W7TYJ6_9ACTN</name>
<keyword evidence="3" id="KW-1185">Reference proteome</keyword>
<organism evidence="2 3">
    <name type="scientific">Streptomyces nymphaeiformis</name>
    <dbReference type="NCBI Taxonomy" id="2663842"/>
    <lineage>
        <taxon>Bacteria</taxon>
        <taxon>Bacillati</taxon>
        <taxon>Actinomycetota</taxon>
        <taxon>Actinomycetes</taxon>
        <taxon>Kitasatosporales</taxon>
        <taxon>Streptomycetaceae</taxon>
        <taxon>Streptomyces</taxon>
    </lineage>
</organism>
<evidence type="ECO:0000256" key="1">
    <source>
        <dbReference type="SAM" id="MobiDB-lite"/>
    </source>
</evidence>
<evidence type="ECO:0000313" key="2">
    <source>
        <dbReference type="EMBL" id="MBB4981741.1"/>
    </source>
</evidence>
<sequence length="369" mass="39417">MYDPNVVGLDMRYKVVGGRETRDWAICVQVLEKKSTSALSAGELHIPPAVETLTADPGVSAARELTPTDVIEVEQPVLHEGFTGWYSRPAWGGLGIGIWKEDGNGMLMGTMTVADWGGPARIISSGHVLSTSHTTGNPPTISKVRPSDLIFQPPGGVGLEPPGEWTEKEMKIGLIENSYPLFRYPVGHLGPYYFNTYDLAWARPRRQATSYAIGPGDTSPIWPQPNQSIVITNVDGIPQMADLSTHGGPAYGLHVAFAGVTTGLHEGRIKSVRSLLKTWGENRQCYYCFRDLIRVEPTLGGAAKSGDSGAMLVGLDTKKGAGLGTLVGGNAQSIYFARIPTANPGTGQLQQPNYAPGPNPPPADGTQSI</sequence>
<feature type="region of interest" description="Disordered" evidence="1">
    <location>
        <begin position="342"/>
        <end position="369"/>
    </location>
</feature>
<dbReference type="EMBL" id="JACHJY010000003">
    <property type="protein sequence ID" value="MBB4981741.1"/>
    <property type="molecule type" value="Genomic_DNA"/>
</dbReference>
<evidence type="ECO:0000313" key="3">
    <source>
        <dbReference type="Proteomes" id="UP000582643"/>
    </source>
</evidence>
<dbReference type="RefSeq" id="WP_147321114.1">
    <property type="nucleotide sequence ID" value="NZ_JACHJY010000003.1"/>
</dbReference>